<dbReference type="EC" id="6.3.5.2" evidence="2"/>
<dbReference type="SUPFAM" id="SSF52317">
    <property type="entry name" value="Class I glutamine amidotransferase-like"/>
    <property type="match status" value="1"/>
</dbReference>
<organism evidence="2 3">
    <name type="scientific">Engelhardtia mirabilis</name>
    <dbReference type="NCBI Taxonomy" id="2528011"/>
    <lineage>
        <taxon>Bacteria</taxon>
        <taxon>Pseudomonadati</taxon>
        <taxon>Planctomycetota</taxon>
        <taxon>Planctomycetia</taxon>
        <taxon>Planctomycetia incertae sedis</taxon>
        <taxon>Engelhardtia</taxon>
    </lineage>
</organism>
<dbReference type="NCBIfam" id="NF006562">
    <property type="entry name" value="PRK09065.1"/>
    <property type="match status" value="1"/>
</dbReference>
<dbReference type="GO" id="GO:0003922">
    <property type="term" value="F:GMP synthase (glutamine-hydrolyzing) activity"/>
    <property type="evidence" value="ECO:0007669"/>
    <property type="project" value="UniProtKB-EC"/>
</dbReference>
<dbReference type="Proteomes" id="UP000316921">
    <property type="component" value="Chromosome"/>
</dbReference>
<dbReference type="Pfam" id="PF00117">
    <property type="entry name" value="GATase"/>
    <property type="match status" value="1"/>
</dbReference>
<protein>
    <submittedName>
        <fullName evidence="2">GMP synthase [glutamine-hydrolyzing]</fullName>
        <ecNumber evidence="2">6.3.5.2</ecNumber>
    </submittedName>
</protein>
<dbReference type="CDD" id="cd01741">
    <property type="entry name" value="GATase1_1"/>
    <property type="match status" value="1"/>
</dbReference>
<sequence length="251" mass="26516">MSHGPIAIFVCGTTVPPVKERRGDFADWFRSGLGLDPAGVLVVDVEGGEALPAVEQLSGCVVTGSSAMVTDGLAWSLAMERWLTAAHGRGLPILGVCYGHQALARALGGAADWNPAGREVGAVALDLLEAAEDDALLGDFSGPLIAQESHSQSVTELPPGAILLARSELDPHQAFRVGASTWGLQFHPEFDADITRGYLEHRRESIEAEGIDVGALLERLRDDDRATQILARFRAVALGRDLGANQAQGAH</sequence>
<dbReference type="AlphaFoldDB" id="A0A518BNK0"/>
<gene>
    <name evidence="2" type="primary">guaA_3</name>
    <name evidence="2" type="ORF">Pla133_36590</name>
</gene>
<dbReference type="GO" id="GO:0005829">
    <property type="term" value="C:cytosol"/>
    <property type="evidence" value="ECO:0007669"/>
    <property type="project" value="TreeGrafter"/>
</dbReference>
<dbReference type="InterPro" id="IPR044992">
    <property type="entry name" value="ChyE-like"/>
</dbReference>
<dbReference type="KEGG" id="pbap:Pla133_36590"/>
<dbReference type="InterPro" id="IPR017926">
    <property type="entry name" value="GATASE"/>
</dbReference>
<dbReference type="RefSeq" id="WP_419191680.1">
    <property type="nucleotide sequence ID" value="NZ_CP036287.1"/>
</dbReference>
<feature type="domain" description="Glutamine amidotransferase" evidence="1">
    <location>
        <begin position="83"/>
        <end position="191"/>
    </location>
</feature>
<accession>A0A518BNK0</accession>
<dbReference type="PROSITE" id="PS51273">
    <property type="entry name" value="GATASE_TYPE_1"/>
    <property type="match status" value="1"/>
</dbReference>
<proteinExistence type="predicted"/>
<reference evidence="2 3" key="1">
    <citation type="submission" date="2019-02" db="EMBL/GenBank/DDBJ databases">
        <title>Deep-cultivation of Planctomycetes and their phenomic and genomic characterization uncovers novel biology.</title>
        <authorList>
            <person name="Wiegand S."/>
            <person name="Jogler M."/>
            <person name="Boedeker C."/>
            <person name="Pinto D."/>
            <person name="Vollmers J."/>
            <person name="Rivas-Marin E."/>
            <person name="Kohn T."/>
            <person name="Peeters S.H."/>
            <person name="Heuer A."/>
            <person name="Rast P."/>
            <person name="Oberbeckmann S."/>
            <person name="Bunk B."/>
            <person name="Jeske O."/>
            <person name="Meyerdierks A."/>
            <person name="Storesund J.E."/>
            <person name="Kallscheuer N."/>
            <person name="Luecker S."/>
            <person name="Lage O.M."/>
            <person name="Pohl T."/>
            <person name="Merkel B.J."/>
            <person name="Hornburger P."/>
            <person name="Mueller R.-W."/>
            <person name="Bruemmer F."/>
            <person name="Labrenz M."/>
            <person name="Spormann A.M."/>
            <person name="Op den Camp H."/>
            <person name="Overmann J."/>
            <person name="Amann R."/>
            <person name="Jetten M.S.M."/>
            <person name="Mascher T."/>
            <person name="Medema M.H."/>
            <person name="Devos D.P."/>
            <person name="Kaster A.-K."/>
            <person name="Ovreas L."/>
            <person name="Rohde M."/>
            <person name="Galperin M.Y."/>
            <person name="Jogler C."/>
        </authorList>
    </citation>
    <scope>NUCLEOTIDE SEQUENCE [LARGE SCALE GENOMIC DNA]</scope>
    <source>
        <strain evidence="2 3">Pla133</strain>
    </source>
</reference>
<evidence type="ECO:0000259" key="1">
    <source>
        <dbReference type="Pfam" id="PF00117"/>
    </source>
</evidence>
<evidence type="ECO:0000313" key="3">
    <source>
        <dbReference type="Proteomes" id="UP000316921"/>
    </source>
</evidence>
<evidence type="ECO:0000313" key="2">
    <source>
        <dbReference type="EMBL" id="QDU68560.1"/>
    </source>
</evidence>
<dbReference type="PANTHER" id="PTHR42695:SF5">
    <property type="entry name" value="GLUTAMINE AMIDOTRANSFERASE YLR126C-RELATED"/>
    <property type="match status" value="1"/>
</dbReference>
<keyword evidence="2" id="KW-0436">Ligase</keyword>
<keyword evidence="3" id="KW-1185">Reference proteome</keyword>
<dbReference type="InterPro" id="IPR029062">
    <property type="entry name" value="Class_I_gatase-like"/>
</dbReference>
<dbReference type="EMBL" id="CP036287">
    <property type="protein sequence ID" value="QDU68560.1"/>
    <property type="molecule type" value="Genomic_DNA"/>
</dbReference>
<name>A0A518BNK0_9BACT</name>
<dbReference type="Gene3D" id="3.40.50.880">
    <property type="match status" value="1"/>
</dbReference>
<dbReference type="PANTHER" id="PTHR42695">
    <property type="entry name" value="GLUTAMINE AMIDOTRANSFERASE YLR126C-RELATED"/>
    <property type="match status" value="1"/>
</dbReference>